<dbReference type="Gene3D" id="3.40.630.30">
    <property type="match status" value="2"/>
</dbReference>
<dbReference type="Pfam" id="PF17668">
    <property type="entry name" value="Acetyltransf_17"/>
    <property type="match status" value="1"/>
</dbReference>
<dbReference type="PROSITE" id="PS51186">
    <property type="entry name" value="GNAT"/>
    <property type="match status" value="1"/>
</dbReference>
<dbReference type="InterPro" id="IPR025559">
    <property type="entry name" value="Eis_dom"/>
</dbReference>
<dbReference type="EMBL" id="RXIA01000007">
    <property type="protein sequence ID" value="RVU71142.1"/>
    <property type="molecule type" value="Genomic_DNA"/>
</dbReference>
<dbReference type="InterPro" id="IPR041380">
    <property type="entry name" value="Acetyltransf_17"/>
</dbReference>
<dbReference type="InterPro" id="IPR000182">
    <property type="entry name" value="GNAT_dom"/>
</dbReference>
<dbReference type="InterPro" id="IPR036527">
    <property type="entry name" value="SCP2_sterol-bd_dom_sf"/>
</dbReference>
<dbReference type="InterPro" id="IPR016181">
    <property type="entry name" value="Acyl_CoA_acyltransferase"/>
</dbReference>
<keyword evidence="2" id="KW-0808">Transferase</keyword>
<dbReference type="SUPFAM" id="SSF55718">
    <property type="entry name" value="SCP-like"/>
    <property type="match status" value="1"/>
</dbReference>
<evidence type="ECO:0000313" key="2">
    <source>
        <dbReference type="EMBL" id="RVU71142.1"/>
    </source>
</evidence>
<dbReference type="PANTHER" id="PTHR37817:SF1">
    <property type="entry name" value="N-ACETYLTRANSFERASE EIS"/>
    <property type="match status" value="1"/>
</dbReference>
<dbReference type="GO" id="GO:0030649">
    <property type="term" value="P:aminoglycoside antibiotic catabolic process"/>
    <property type="evidence" value="ECO:0007669"/>
    <property type="project" value="TreeGrafter"/>
</dbReference>
<evidence type="ECO:0000313" key="3">
    <source>
        <dbReference type="Proteomes" id="UP000288291"/>
    </source>
</evidence>
<sequence length="387" mass="44997">MKLQKNDANLQQIARLIKDAFDKDTDLTKDQVFMSRYDHSDSYGILDKNKLQSYIMVNPFPARVFTQKTKMAGIGYVSSDKTARGKGNITVLMREILKDLHQEEIPFANLASFSENFYRQYGFEDTIYQKKYVFTNKALPYLRTITDGKTITGTWSDLLVQNGAAQLYEVPMHTSDERNTMNREYWWWNRMEKYYPERNLAVYFGRVGLPQAYMFYHVKNDTFFVDEMYADAGDGIKGLLTYIKENYADCARFEILMPEESKLENFFTEQRVLEIGIKPYMMSRIVDFEKIISCMKVVNFGSYTIRVTGDELCPWNNGTWQITNDHDGYRVKKVSASADFTGTINSWTKVLLGDMILHDAIKAGEIAGDHYSKLEFVKGTVSFYDYF</sequence>
<dbReference type="Proteomes" id="UP000288291">
    <property type="component" value="Unassembled WGS sequence"/>
</dbReference>
<dbReference type="AlphaFoldDB" id="A0A437SW69"/>
<keyword evidence="3" id="KW-1185">Reference proteome</keyword>
<accession>A0A437SW69</accession>
<proteinExistence type="predicted"/>
<reference evidence="2 3" key="1">
    <citation type="submission" date="2018-12" db="EMBL/GenBank/DDBJ databases">
        <authorList>
            <person name="Meng J."/>
        </authorList>
    </citation>
    <scope>NUCLEOTIDE SEQUENCE [LARGE SCALE GENOMIC DNA]</scope>
    <source>
        <strain evidence="2 3">HT111-2</strain>
    </source>
</reference>
<name>A0A437SW69_9LACO</name>
<organism evidence="2 3">
    <name type="scientific">Lactobacillus xujianguonis</name>
    <dbReference type="NCBI Taxonomy" id="2495899"/>
    <lineage>
        <taxon>Bacteria</taxon>
        <taxon>Bacillati</taxon>
        <taxon>Bacillota</taxon>
        <taxon>Bacilli</taxon>
        <taxon>Lactobacillales</taxon>
        <taxon>Lactobacillaceae</taxon>
        <taxon>Lactobacillus</taxon>
    </lineage>
</organism>
<dbReference type="Pfam" id="PF13530">
    <property type="entry name" value="SCP2_2"/>
    <property type="match status" value="1"/>
</dbReference>
<dbReference type="SUPFAM" id="SSF55729">
    <property type="entry name" value="Acyl-CoA N-acyltransferases (Nat)"/>
    <property type="match status" value="1"/>
</dbReference>
<dbReference type="Gene3D" id="3.30.1050.10">
    <property type="entry name" value="SCP2 sterol-binding domain"/>
    <property type="match status" value="1"/>
</dbReference>
<gene>
    <name evidence="2" type="ORF">EJK17_03840</name>
</gene>
<evidence type="ECO:0000259" key="1">
    <source>
        <dbReference type="PROSITE" id="PS51186"/>
    </source>
</evidence>
<comment type="caution">
    <text evidence="2">The sequence shown here is derived from an EMBL/GenBank/DDBJ whole genome shotgun (WGS) entry which is preliminary data.</text>
</comment>
<dbReference type="Pfam" id="PF13527">
    <property type="entry name" value="Acetyltransf_9"/>
    <property type="match status" value="1"/>
</dbReference>
<feature type="domain" description="N-acetyltransferase" evidence="1">
    <location>
        <begin position="1"/>
        <end position="146"/>
    </location>
</feature>
<dbReference type="GO" id="GO:0034069">
    <property type="term" value="F:aminoglycoside N-acetyltransferase activity"/>
    <property type="evidence" value="ECO:0007669"/>
    <property type="project" value="TreeGrafter"/>
</dbReference>
<dbReference type="RefSeq" id="WP_127796226.1">
    <property type="nucleotide sequence ID" value="NZ_ML136955.1"/>
</dbReference>
<dbReference type="PANTHER" id="PTHR37817">
    <property type="entry name" value="N-ACETYLTRANSFERASE EIS"/>
    <property type="match status" value="1"/>
</dbReference>
<dbReference type="InterPro" id="IPR051554">
    <property type="entry name" value="Acetyltransferase_Eis"/>
</dbReference>
<protein>
    <submittedName>
        <fullName evidence="2">GNAT family N-acetyltransferase</fullName>
    </submittedName>
</protein>